<dbReference type="InterPro" id="IPR036962">
    <property type="entry name" value="Glyco_hydro_3_N_sf"/>
</dbReference>
<keyword evidence="5" id="KW-0378">Hydrolase</keyword>
<dbReference type="EMBL" id="MBFT01000690">
    <property type="protein sequence ID" value="PVU87813.1"/>
    <property type="molecule type" value="Genomic_DNA"/>
</dbReference>
<dbReference type="GO" id="GO:0008422">
    <property type="term" value="F:beta-glucosidase activity"/>
    <property type="evidence" value="ECO:0007669"/>
    <property type="project" value="UniProtKB-EC"/>
</dbReference>
<dbReference type="AlphaFoldDB" id="A0A2T9Y657"/>
<evidence type="ECO:0000256" key="5">
    <source>
        <dbReference type="ARBA" id="ARBA00022801"/>
    </source>
</evidence>
<evidence type="ECO:0000256" key="6">
    <source>
        <dbReference type="ARBA" id="ARBA00023295"/>
    </source>
</evidence>
<protein>
    <recommendedName>
        <fullName evidence="3">beta-glucosidase</fullName>
        <ecNumber evidence="3">3.2.1.21</ecNumber>
    </recommendedName>
</protein>
<gene>
    <name evidence="7" type="ORF">BB559_005876</name>
</gene>
<evidence type="ECO:0000256" key="3">
    <source>
        <dbReference type="ARBA" id="ARBA00012744"/>
    </source>
</evidence>
<keyword evidence="6" id="KW-0326">Glycosidase</keyword>
<dbReference type="InterPro" id="IPR051915">
    <property type="entry name" value="Cellulose_Degrad_GH3"/>
</dbReference>
<comment type="similarity">
    <text evidence="2">Belongs to the glycosyl hydrolase 3 family.</text>
</comment>
<comment type="caution">
    <text evidence="7">The sequence shown here is derived from an EMBL/GenBank/DDBJ whole genome shotgun (WGS) entry which is preliminary data.</text>
</comment>
<name>A0A2T9Y657_9FUNG</name>
<dbReference type="SUPFAM" id="SSF51445">
    <property type="entry name" value="(Trans)glycosidases"/>
    <property type="match status" value="1"/>
</dbReference>
<evidence type="ECO:0000313" key="8">
    <source>
        <dbReference type="Proteomes" id="UP000245699"/>
    </source>
</evidence>
<evidence type="ECO:0000256" key="2">
    <source>
        <dbReference type="ARBA" id="ARBA00005336"/>
    </source>
</evidence>
<dbReference type="EC" id="3.2.1.21" evidence="3"/>
<keyword evidence="4" id="KW-0732">Signal</keyword>
<evidence type="ECO:0000256" key="1">
    <source>
        <dbReference type="ARBA" id="ARBA00000448"/>
    </source>
</evidence>
<dbReference type="Proteomes" id="UP000245699">
    <property type="component" value="Unassembled WGS sequence"/>
</dbReference>
<accession>A0A2T9Y657</accession>
<dbReference type="PANTHER" id="PTHR30620:SF16">
    <property type="entry name" value="LYSOSOMAL BETA GLUCOSIDASE"/>
    <property type="match status" value="1"/>
</dbReference>
<dbReference type="OrthoDB" id="416222at2759"/>
<dbReference type="GO" id="GO:0009251">
    <property type="term" value="P:glucan catabolic process"/>
    <property type="evidence" value="ECO:0007669"/>
    <property type="project" value="TreeGrafter"/>
</dbReference>
<comment type="catalytic activity">
    <reaction evidence="1">
        <text>Hydrolysis of terminal, non-reducing beta-D-glucosyl residues with release of beta-D-glucose.</text>
        <dbReference type="EC" id="3.2.1.21"/>
    </reaction>
</comment>
<dbReference type="Gene3D" id="3.20.20.300">
    <property type="entry name" value="Glycoside hydrolase, family 3, N-terminal domain"/>
    <property type="match status" value="1"/>
</dbReference>
<proteinExistence type="inferred from homology"/>
<sequence>MIADNITFSNDTINLVKNGMIPESRIEESTDIILQLKKYLGLFKQPFSDSALIGTVVSAQGVEVPRKTARKSIILYQNKNNSFHLISGWGWNVHCDGPSKVGGFGKKTTEIPEDTNTLNIPKNQNELVKRITHETSTTTFLA</sequence>
<dbReference type="InterPro" id="IPR017853">
    <property type="entry name" value="GH"/>
</dbReference>
<keyword evidence="8" id="KW-1185">Reference proteome</keyword>
<evidence type="ECO:0000256" key="4">
    <source>
        <dbReference type="ARBA" id="ARBA00022729"/>
    </source>
</evidence>
<reference evidence="7 8" key="1">
    <citation type="journal article" date="2018" name="MBio">
        <title>Comparative Genomics Reveals the Core Gene Toolbox for the Fungus-Insect Symbiosis.</title>
        <authorList>
            <person name="Wang Y."/>
            <person name="Stata M."/>
            <person name="Wang W."/>
            <person name="Stajich J.E."/>
            <person name="White M.M."/>
            <person name="Moncalvo J.M."/>
        </authorList>
    </citation>
    <scope>NUCLEOTIDE SEQUENCE [LARGE SCALE GENOMIC DNA]</scope>
    <source>
        <strain evidence="7 8">AUS-77-4</strain>
    </source>
</reference>
<dbReference type="PANTHER" id="PTHR30620">
    <property type="entry name" value="PERIPLASMIC BETA-GLUCOSIDASE-RELATED"/>
    <property type="match status" value="1"/>
</dbReference>
<evidence type="ECO:0000313" key="7">
    <source>
        <dbReference type="EMBL" id="PVU87813.1"/>
    </source>
</evidence>
<organism evidence="7 8">
    <name type="scientific">Furculomyces boomerangus</name>
    <dbReference type="NCBI Taxonomy" id="61424"/>
    <lineage>
        <taxon>Eukaryota</taxon>
        <taxon>Fungi</taxon>
        <taxon>Fungi incertae sedis</taxon>
        <taxon>Zoopagomycota</taxon>
        <taxon>Kickxellomycotina</taxon>
        <taxon>Harpellomycetes</taxon>
        <taxon>Harpellales</taxon>
        <taxon>Harpellaceae</taxon>
        <taxon>Furculomyces</taxon>
    </lineage>
</organism>